<dbReference type="KEGG" id="nfl:COO91_05965"/>
<dbReference type="EMBL" id="CP024785">
    <property type="protein sequence ID" value="AUB39969.1"/>
    <property type="molecule type" value="Genomic_DNA"/>
</dbReference>
<organism evidence="1 2">
    <name type="scientific">Nostoc flagelliforme CCNUN1</name>
    <dbReference type="NCBI Taxonomy" id="2038116"/>
    <lineage>
        <taxon>Bacteria</taxon>
        <taxon>Bacillati</taxon>
        <taxon>Cyanobacteriota</taxon>
        <taxon>Cyanophyceae</taxon>
        <taxon>Nostocales</taxon>
        <taxon>Nostocaceae</taxon>
        <taxon>Nostoc</taxon>
    </lineage>
</organism>
<dbReference type="OrthoDB" id="165447at2"/>
<evidence type="ECO:0000313" key="2">
    <source>
        <dbReference type="Proteomes" id="UP000232003"/>
    </source>
</evidence>
<reference evidence="1 2" key="1">
    <citation type="submission" date="2017-11" db="EMBL/GenBank/DDBJ databases">
        <title>Complete genome of a free-living desiccation-tolerant cyanobacterium and its photosynthetic adaptation to extreme terrestrial habitat.</title>
        <authorList>
            <person name="Shang J."/>
        </authorList>
    </citation>
    <scope>NUCLEOTIDE SEQUENCE [LARGE SCALE GENOMIC DNA]</scope>
    <source>
        <strain evidence="1 2">CCNUN1</strain>
    </source>
</reference>
<evidence type="ECO:0000313" key="1">
    <source>
        <dbReference type="EMBL" id="AUB39969.1"/>
    </source>
</evidence>
<protein>
    <recommendedName>
        <fullName evidence="3">DUF4288 domain-containing protein</fullName>
    </recommendedName>
</protein>
<evidence type="ECO:0008006" key="3">
    <source>
        <dbReference type="Google" id="ProtNLM"/>
    </source>
</evidence>
<proteinExistence type="predicted"/>
<dbReference type="RefSeq" id="WP_100900828.1">
    <property type="nucleotide sequence ID" value="NZ_CAWNNC010000001.1"/>
</dbReference>
<gene>
    <name evidence="1" type="ORF">COO91_05965</name>
</gene>
<dbReference type="Proteomes" id="UP000232003">
    <property type="component" value="Chromosome"/>
</dbReference>
<keyword evidence="2" id="KW-1185">Reference proteome</keyword>
<name>A0A2K8SWY5_9NOSO</name>
<dbReference type="InterPro" id="IPR025630">
    <property type="entry name" value="DUF4288"/>
</dbReference>
<accession>A0A2K8SWY5</accession>
<sequence>MKTESADKAESFYIAIILYKSSSDKPDYQPLYQESFVLIKAASLEKAKAKALNHGKNETVSYTNEKGETITWSLQQVVDVNSVLYDDFDSSEDIVDLYARHFRNYEAYQSFEPLLSQEQFGE</sequence>
<dbReference type="AlphaFoldDB" id="A0A2K8SWY5"/>
<dbReference type="Pfam" id="PF14119">
    <property type="entry name" value="DUF4288"/>
    <property type="match status" value="1"/>
</dbReference>